<keyword evidence="4 7" id="KW-0067">ATP-binding</keyword>
<keyword evidence="5" id="KW-0652">Protein synthesis inhibitor</keyword>
<evidence type="ECO:0000256" key="1">
    <source>
        <dbReference type="ARBA" id="ARBA00022679"/>
    </source>
</evidence>
<dbReference type="SUPFAM" id="SSF56112">
    <property type="entry name" value="Protein kinase-like (PK-like)"/>
    <property type="match status" value="1"/>
</dbReference>
<dbReference type="Gene3D" id="3.30.200.20">
    <property type="entry name" value="Phosphorylase Kinase, domain 1"/>
    <property type="match status" value="1"/>
</dbReference>
<dbReference type="SMART" id="SM00220">
    <property type="entry name" value="S_TKc"/>
    <property type="match status" value="1"/>
</dbReference>
<feature type="region of interest" description="Disordered" evidence="9">
    <location>
        <begin position="1"/>
        <end position="35"/>
    </location>
</feature>
<name>A0A9N8HHH8_9STRA</name>
<keyword evidence="8" id="KW-0175">Coiled coil</keyword>
<dbReference type="Gene3D" id="1.10.510.10">
    <property type="entry name" value="Transferase(Phosphotransferase) domain 1"/>
    <property type="match status" value="1"/>
</dbReference>
<dbReference type="InterPro" id="IPR011009">
    <property type="entry name" value="Kinase-like_dom_sf"/>
</dbReference>
<keyword evidence="3 11" id="KW-0418">Kinase</keyword>
<feature type="compositionally biased region" description="Low complexity" evidence="9">
    <location>
        <begin position="18"/>
        <end position="34"/>
    </location>
</feature>
<dbReference type="Proteomes" id="UP001153069">
    <property type="component" value="Unassembled WGS sequence"/>
</dbReference>
<dbReference type="InterPro" id="IPR017441">
    <property type="entry name" value="Protein_kinase_ATP_BS"/>
</dbReference>
<reference evidence="11" key="1">
    <citation type="submission" date="2020-06" db="EMBL/GenBank/DDBJ databases">
        <authorList>
            <consortium name="Plant Systems Biology data submission"/>
        </authorList>
    </citation>
    <scope>NUCLEOTIDE SEQUENCE</scope>
    <source>
        <strain evidence="11">D6</strain>
    </source>
</reference>
<keyword evidence="2 7" id="KW-0547">Nucleotide-binding</keyword>
<dbReference type="GO" id="GO:0017148">
    <property type="term" value="P:negative regulation of translation"/>
    <property type="evidence" value="ECO:0007669"/>
    <property type="project" value="UniProtKB-KW"/>
</dbReference>
<dbReference type="EMBL" id="CAICTM010000636">
    <property type="protein sequence ID" value="CAB9514181.1"/>
    <property type="molecule type" value="Genomic_DNA"/>
</dbReference>
<dbReference type="GO" id="GO:0005524">
    <property type="term" value="F:ATP binding"/>
    <property type="evidence" value="ECO:0007669"/>
    <property type="project" value="UniProtKB-UniRule"/>
</dbReference>
<evidence type="ECO:0000313" key="11">
    <source>
        <dbReference type="EMBL" id="CAB9514181.1"/>
    </source>
</evidence>
<dbReference type="PANTHER" id="PTHR11042">
    <property type="entry name" value="EUKARYOTIC TRANSLATION INITIATION FACTOR 2-ALPHA KINASE EIF2-ALPHA KINASE -RELATED"/>
    <property type="match status" value="1"/>
</dbReference>
<dbReference type="GO" id="GO:0005737">
    <property type="term" value="C:cytoplasm"/>
    <property type="evidence" value="ECO:0007669"/>
    <property type="project" value="TreeGrafter"/>
</dbReference>
<proteinExistence type="inferred from homology"/>
<dbReference type="InterPro" id="IPR050339">
    <property type="entry name" value="CC_SR_Kinase"/>
</dbReference>
<feature type="region of interest" description="Disordered" evidence="9">
    <location>
        <begin position="346"/>
        <end position="389"/>
    </location>
</feature>
<dbReference type="GO" id="GO:0005634">
    <property type="term" value="C:nucleus"/>
    <property type="evidence" value="ECO:0007669"/>
    <property type="project" value="TreeGrafter"/>
</dbReference>
<evidence type="ECO:0000256" key="7">
    <source>
        <dbReference type="PROSITE-ProRule" id="PRU10141"/>
    </source>
</evidence>
<evidence type="ECO:0000256" key="4">
    <source>
        <dbReference type="ARBA" id="ARBA00022840"/>
    </source>
</evidence>
<evidence type="ECO:0000256" key="3">
    <source>
        <dbReference type="ARBA" id="ARBA00022777"/>
    </source>
</evidence>
<dbReference type="InterPro" id="IPR000719">
    <property type="entry name" value="Prot_kinase_dom"/>
</dbReference>
<protein>
    <submittedName>
        <fullName evidence="11">EIF-2-alpha kinase GCN2</fullName>
    </submittedName>
</protein>
<dbReference type="AlphaFoldDB" id="A0A9N8HHH8"/>
<dbReference type="PROSITE" id="PS00108">
    <property type="entry name" value="PROTEIN_KINASE_ST"/>
    <property type="match status" value="1"/>
</dbReference>
<feature type="coiled-coil region" evidence="8">
    <location>
        <begin position="510"/>
        <end position="541"/>
    </location>
</feature>
<dbReference type="PROSITE" id="PS50011">
    <property type="entry name" value="PROTEIN_KINASE_DOM"/>
    <property type="match status" value="1"/>
</dbReference>
<organism evidence="11 12">
    <name type="scientific">Seminavis robusta</name>
    <dbReference type="NCBI Taxonomy" id="568900"/>
    <lineage>
        <taxon>Eukaryota</taxon>
        <taxon>Sar</taxon>
        <taxon>Stramenopiles</taxon>
        <taxon>Ochrophyta</taxon>
        <taxon>Bacillariophyta</taxon>
        <taxon>Bacillariophyceae</taxon>
        <taxon>Bacillariophycidae</taxon>
        <taxon>Naviculales</taxon>
        <taxon>Naviculaceae</taxon>
        <taxon>Seminavis</taxon>
    </lineage>
</organism>
<keyword evidence="1" id="KW-0808">Transferase</keyword>
<feature type="compositionally biased region" description="Basic and acidic residues" evidence="9">
    <location>
        <begin position="362"/>
        <end position="376"/>
    </location>
</feature>
<feature type="binding site" evidence="7">
    <location>
        <position position="93"/>
    </location>
    <ligand>
        <name>ATP</name>
        <dbReference type="ChEBI" id="CHEBI:30616"/>
    </ligand>
</feature>
<evidence type="ECO:0000256" key="5">
    <source>
        <dbReference type="ARBA" id="ARBA00023193"/>
    </source>
</evidence>
<dbReference type="GO" id="GO:0004672">
    <property type="term" value="F:protein kinase activity"/>
    <property type="evidence" value="ECO:0007669"/>
    <property type="project" value="InterPro"/>
</dbReference>
<evidence type="ECO:0000256" key="9">
    <source>
        <dbReference type="SAM" id="MobiDB-lite"/>
    </source>
</evidence>
<evidence type="ECO:0000313" key="12">
    <source>
        <dbReference type="Proteomes" id="UP001153069"/>
    </source>
</evidence>
<dbReference type="OrthoDB" id="341578at2759"/>
<dbReference type="PROSITE" id="PS00107">
    <property type="entry name" value="PROTEIN_KINASE_ATP"/>
    <property type="match status" value="1"/>
</dbReference>
<evidence type="ECO:0000256" key="6">
    <source>
        <dbReference type="ARBA" id="ARBA00037982"/>
    </source>
</evidence>
<evidence type="ECO:0000256" key="8">
    <source>
        <dbReference type="SAM" id="Coils"/>
    </source>
</evidence>
<dbReference type="InterPro" id="IPR008271">
    <property type="entry name" value="Ser/Thr_kinase_AS"/>
</dbReference>
<feature type="domain" description="Protein kinase" evidence="10">
    <location>
        <begin position="64"/>
        <end position="509"/>
    </location>
</feature>
<feature type="compositionally biased region" description="Polar residues" evidence="9">
    <location>
        <begin position="346"/>
        <end position="361"/>
    </location>
</feature>
<sequence>MERPPAQSRMKEAETMLSSSTTTSTSNSNSNSSNHGILELASQNASLQWVRRDSLEQMRHQTEFEIICELGSGAFGTTFKVRNRIDGKIYALKRVHLGPVKGEKANKLVREVEVLSSLNHENVVRYYSAWVEKGSDVMPDEEGRSDEDDTDSYYHNHYTTSASSEDWNNNTNNNDSCITNVQKWKDPVCHLCQSSYTDWEVSFEAWGLLDSVLQPTFLCTICYKKSLPSHVDVDTIHIRKKQIMSFYLFILMEYCESTLQEAVDAVHNLTNNNGPDKNDKESKDKLLWAYFAQCVQGLQHCHARGVIHRDLKPTNIFVHKGVVKLGDLGLATYYNNDHLNSIRMANNATNNSGSNITTTRQDTPDDRNCTQPKRDASAVTTNHDNDTERLPNLGAASLSSQVGTFLYAAPELAAGRYNEKCDVFSMGVVMVEMWSQFKTGMERAHVLLGLHSDSSNNNVLGTDWTEDHPAQSLLAQSMLSPDATNRPSCTHILGFLLERNLWQQKNPVVLQEIVSELQLSRRKLKESLEQKEDTIASLRRLLNANNIANDHIP</sequence>
<accession>A0A9N8HHH8</accession>
<feature type="compositionally biased region" description="Basic and acidic residues" evidence="9">
    <location>
        <begin position="1"/>
        <end position="14"/>
    </location>
</feature>
<keyword evidence="12" id="KW-1185">Reference proteome</keyword>
<gene>
    <name evidence="11" type="ORF">SEMRO_637_G179420.1</name>
</gene>
<comment type="similarity">
    <text evidence="6">Belongs to the protein kinase superfamily. Ser/Thr protein kinase family. GCN2 subfamily.</text>
</comment>
<dbReference type="Pfam" id="PF00069">
    <property type="entry name" value="Pkinase"/>
    <property type="match status" value="3"/>
</dbReference>
<evidence type="ECO:0000256" key="2">
    <source>
        <dbReference type="ARBA" id="ARBA00022741"/>
    </source>
</evidence>
<evidence type="ECO:0000259" key="10">
    <source>
        <dbReference type="PROSITE" id="PS50011"/>
    </source>
</evidence>
<comment type="caution">
    <text evidence="11">The sequence shown here is derived from an EMBL/GenBank/DDBJ whole genome shotgun (WGS) entry which is preliminary data.</text>
</comment>